<comment type="caution">
    <text evidence="1">The sequence shown here is derived from an EMBL/GenBank/DDBJ whole genome shotgun (WGS) entry which is preliminary data.</text>
</comment>
<evidence type="ECO:0000313" key="2">
    <source>
        <dbReference type="Proteomes" id="UP001202328"/>
    </source>
</evidence>
<dbReference type="AlphaFoldDB" id="A0AAD4RX24"/>
<accession>A0AAD4RX24</accession>
<dbReference type="EMBL" id="JAJJMB010017633">
    <property type="protein sequence ID" value="KAI3836956.1"/>
    <property type="molecule type" value="Genomic_DNA"/>
</dbReference>
<dbReference type="Proteomes" id="UP001202328">
    <property type="component" value="Unassembled WGS sequence"/>
</dbReference>
<keyword evidence="2" id="KW-1185">Reference proteome</keyword>
<evidence type="ECO:0000313" key="1">
    <source>
        <dbReference type="EMBL" id="KAI3836956.1"/>
    </source>
</evidence>
<gene>
    <name evidence="1" type="ORF">MKW98_005289</name>
</gene>
<sequence>MRLNQMLSQKRSSRIPSSLGKQEIWLCRSKCKLEYLRFLSYYFLRPRLVLGKVCTVQTSVYIRVNLVS</sequence>
<reference evidence="1" key="1">
    <citation type="submission" date="2022-04" db="EMBL/GenBank/DDBJ databases">
        <title>A functionally conserved STORR gene fusion in Papaver species that diverged 16.8 million years ago.</title>
        <authorList>
            <person name="Catania T."/>
        </authorList>
    </citation>
    <scope>NUCLEOTIDE SEQUENCE</scope>
    <source>
        <strain evidence="1">S-188037</strain>
    </source>
</reference>
<proteinExistence type="predicted"/>
<name>A0AAD4RX24_9MAGN</name>
<organism evidence="1 2">
    <name type="scientific">Papaver atlanticum</name>
    <dbReference type="NCBI Taxonomy" id="357466"/>
    <lineage>
        <taxon>Eukaryota</taxon>
        <taxon>Viridiplantae</taxon>
        <taxon>Streptophyta</taxon>
        <taxon>Embryophyta</taxon>
        <taxon>Tracheophyta</taxon>
        <taxon>Spermatophyta</taxon>
        <taxon>Magnoliopsida</taxon>
        <taxon>Ranunculales</taxon>
        <taxon>Papaveraceae</taxon>
        <taxon>Papaveroideae</taxon>
        <taxon>Papaver</taxon>
    </lineage>
</organism>
<protein>
    <submittedName>
        <fullName evidence="1">Uncharacterized protein</fullName>
    </submittedName>
</protein>